<sequence length="117" mass="13515">MTIAGCSKQDSGELPFGNESRYPHLTKTESDGLLVSWFEPVDSTIFGLFWSEFSNNEWSVKTLIYSSDHFFINWADFPSIFELNDSTLVSHWLEMSGKNTYDYDVKVIHSTDRGKTW</sequence>
<name>A0A383EZQ8_9ZZZZ</name>
<reference evidence="2" key="1">
    <citation type="submission" date="2018-05" db="EMBL/GenBank/DDBJ databases">
        <authorList>
            <person name="Lanie J.A."/>
            <person name="Ng W.-L."/>
            <person name="Kazmierczak K.M."/>
            <person name="Andrzejewski T.M."/>
            <person name="Davidsen T.M."/>
            <person name="Wayne K.J."/>
            <person name="Tettelin H."/>
            <person name="Glass J.I."/>
            <person name="Rusch D."/>
            <person name="Podicherti R."/>
            <person name="Tsui H.-C.T."/>
            <person name="Winkler M.E."/>
        </authorList>
    </citation>
    <scope>NUCLEOTIDE SEQUENCE</scope>
</reference>
<dbReference type="Gene3D" id="2.120.10.10">
    <property type="match status" value="1"/>
</dbReference>
<evidence type="ECO:0000313" key="2">
    <source>
        <dbReference type="EMBL" id="SVE62367.1"/>
    </source>
</evidence>
<dbReference type="SUPFAM" id="SSF50939">
    <property type="entry name" value="Sialidases"/>
    <property type="match status" value="1"/>
</dbReference>
<dbReference type="InterPro" id="IPR036278">
    <property type="entry name" value="Sialidase_sf"/>
</dbReference>
<evidence type="ECO:0008006" key="3">
    <source>
        <dbReference type="Google" id="ProtNLM"/>
    </source>
</evidence>
<feature type="region of interest" description="Disordered" evidence="1">
    <location>
        <begin position="1"/>
        <end position="20"/>
    </location>
</feature>
<proteinExistence type="predicted"/>
<evidence type="ECO:0000256" key="1">
    <source>
        <dbReference type="SAM" id="MobiDB-lite"/>
    </source>
</evidence>
<organism evidence="2">
    <name type="scientific">marine metagenome</name>
    <dbReference type="NCBI Taxonomy" id="408172"/>
    <lineage>
        <taxon>unclassified sequences</taxon>
        <taxon>metagenomes</taxon>
        <taxon>ecological metagenomes</taxon>
    </lineage>
</organism>
<accession>A0A383EZQ8</accession>
<gene>
    <name evidence="2" type="ORF">METZ01_LOCUS515221</name>
</gene>
<dbReference type="AlphaFoldDB" id="A0A383EZQ8"/>
<dbReference type="EMBL" id="UINC01230299">
    <property type="protein sequence ID" value="SVE62367.1"/>
    <property type="molecule type" value="Genomic_DNA"/>
</dbReference>
<feature type="non-terminal residue" evidence="2">
    <location>
        <position position="117"/>
    </location>
</feature>
<protein>
    <recommendedName>
        <fullName evidence="3">Sialidase domain-containing protein</fullName>
    </recommendedName>
</protein>